<protein>
    <submittedName>
        <fullName evidence="1">Uncharacterized protein</fullName>
    </submittedName>
</protein>
<comment type="caution">
    <text evidence="1">The sequence shown here is derived from an EMBL/GenBank/DDBJ whole genome shotgun (WGS) entry which is preliminary data.</text>
</comment>
<keyword evidence="2" id="KW-1185">Reference proteome</keyword>
<dbReference type="Proteomes" id="UP001054945">
    <property type="component" value="Unassembled WGS sequence"/>
</dbReference>
<evidence type="ECO:0000313" key="2">
    <source>
        <dbReference type="Proteomes" id="UP001054945"/>
    </source>
</evidence>
<organism evidence="1 2">
    <name type="scientific">Caerostris extrusa</name>
    <name type="common">Bark spider</name>
    <name type="synonym">Caerostris bankana</name>
    <dbReference type="NCBI Taxonomy" id="172846"/>
    <lineage>
        <taxon>Eukaryota</taxon>
        <taxon>Metazoa</taxon>
        <taxon>Ecdysozoa</taxon>
        <taxon>Arthropoda</taxon>
        <taxon>Chelicerata</taxon>
        <taxon>Arachnida</taxon>
        <taxon>Araneae</taxon>
        <taxon>Araneomorphae</taxon>
        <taxon>Entelegynae</taxon>
        <taxon>Araneoidea</taxon>
        <taxon>Araneidae</taxon>
        <taxon>Caerostris</taxon>
    </lineage>
</organism>
<evidence type="ECO:0000313" key="1">
    <source>
        <dbReference type="EMBL" id="GIX92787.1"/>
    </source>
</evidence>
<reference evidence="1 2" key="1">
    <citation type="submission" date="2021-06" db="EMBL/GenBank/DDBJ databases">
        <title>Caerostris extrusa draft genome.</title>
        <authorList>
            <person name="Kono N."/>
            <person name="Arakawa K."/>
        </authorList>
    </citation>
    <scope>NUCLEOTIDE SEQUENCE [LARGE SCALE GENOMIC DNA]</scope>
</reference>
<accession>A0AAV4PCC5</accession>
<sequence>MNLLFFSPLATSFSASEEPFTESRLGLQQIDCQVKTNDQLHPSRVAYAFPQLERGFRSAVVLIHAVATKNSSSLLINGDSLFS</sequence>
<dbReference type="AlphaFoldDB" id="A0AAV4PCC5"/>
<proteinExistence type="predicted"/>
<dbReference type="EMBL" id="BPLR01004160">
    <property type="protein sequence ID" value="GIX92787.1"/>
    <property type="molecule type" value="Genomic_DNA"/>
</dbReference>
<name>A0AAV4PCC5_CAEEX</name>
<gene>
    <name evidence="1" type="ORF">CEXT_507611</name>
</gene>